<dbReference type="Proteomes" id="UP000011115">
    <property type="component" value="Unassembled WGS sequence"/>
</dbReference>
<accession>M1BYY5</accession>
<dbReference type="AlphaFoldDB" id="M1BYY5"/>
<evidence type="ECO:0000313" key="2">
    <source>
        <dbReference type="Proteomes" id="UP000011115"/>
    </source>
</evidence>
<reference evidence="2" key="1">
    <citation type="journal article" date="2011" name="Nature">
        <title>Genome sequence and analysis of the tuber crop potato.</title>
        <authorList>
            <consortium name="The Potato Genome Sequencing Consortium"/>
        </authorList>
    </citation>
    <scope>NUCLEOTIDE SEQUENCE [LARGE SCALE GENOMIC DNA]</scope>
    <source>
        <strain evidence="2">cv. DM1-3 516 R44</strain>
    </source>
</reference>
<reference evidence="1" key="2">
    <citation type="submission" date="2015-06" db="UniProtKB">
        <authorList>
            <consortium name="EnsemblPlants"/>
        </authorList>
    </citation>
    <scope>IDENTIFICATION</scope>
    <source>
        <strain evidence="1">DM1-3 516 R44</strain>
    </source>
</reference>
<keyword evidence="2" id="KW-1185">Reference proteome</keyword>
<evidence type="ECO:0000313" key="1">
    <source>
        <dbReference type="EnsemblPlants" id="PGSC0003DMT400056106"/>
    </source>
</evidence>
<proteinExistence type="predicted"/>
<sequence length="217" mass="23934">MPSPEGENQACDRKEQSACRRSVLRCSVGSPEDTKLEDVEGQSKKVMELTKGRIAELIGDPDLLHRMILRNIYLFWFACLCFKTRSMSVDGSNGSQVGHQDNIENLNDVNEPNANNPHLMGEIGAICLPPAEENVVFHFTNCAAEDYSTTLVEIADELGDPPLGQLIAFSVLHLASSHSGSLGGTVLLRGTDRRLADCSFPRLLIHFLQAFTYWNEG</sequence>
<dbReference type="Gramene" id="PGSC0003DMT400056106">
    <property type="protein sequence ID" value="PGSC0003DMT400056106"/>
    <property type="gene ID" value="PGSC0003DMG400021794"/>
</dbReference>
<dbReference type="InParanoid" id="M1BYY5"/>
<organism evidence="1 2">
    <name type="scientific">Solanum tuberosum</name>
    <name type="common">Potato</name>
    <dbReference type="NCBI Taxonomy" id="4113"/>
    <lineage>
        <taxon>Eukaryota</taxon>
        <taxon>Viridiplantae</taxon>
        <taxon>Streptophyta</taxon>
        <taxon>Embryophyta</taxon>
        <taxon>Tracheophyta</taxon>
        <taxon>Spermatophyta</taxon>
        <taxon>Magnoliopsida</taxon>
        <taxon>eudicotyledons</taxon>
        <taxon>Gunneridae</taxon>
        <taxon>Pentapetalae</taxon>
        <taxon>asterids</taxon>
        <taxon>lamiids</taxon>
        <taxon>Solanales</taxon>
        <taxon>Solanaceae</taxon>
        <taxon>Solanoideae</taxon>
        <taxon>Solaneae</taxon>
        <taxon>Solanum</taxon>
    </lineage>
</organism>
<dbReference type="EnsemblPlants" id="PGSC0003DMT400056106">
    <property type="protein sequence ID" value="PGSC0003DMT400056106"/>
    <property type="gene ID" value="PGSC0003DMG400021794"/>
</dbReference>
<dbReference type="HOGENOM" id="CLU_1274180_0_0_1"/>
<protein>
    <submittedName>
        <fullName evidence="1">Uncharacterized protein</fullName>
    </submittedName>
</protein>
<name>M1BYY5_SOLTU</name>
<dbReference type="PaxDb" id="4113-PGSC0003DMT400056106"/>